<sequence>MKNPNYRLLLYLTLPLICGMRDPFVPVMDACQAAQLFAMALAGRDAIR</sequence>
<protein>
    <submittedName>
        <fullName evidence="1">Uncharacterized protein</fullName>
    </submittedName>
</protein>
<dbReference type="Proteomes" id="UP000401081">
    <property type="component" value="Unassembled WGS sequence"/>
</dbReference>
<gene>
    <name evidence="1" type="ORF">NCTC12993_01148</name>
</gene>
<reference evidence="1 2" key="1">
    <citation type="submission" date="2019-03" db="EMBL/GenBank/DDBJ databases">
        <authorList>
            <consortium name="Pathogen Informatics"/>
        </authorList>
    </citation>
    <scope>NUCLEOTIDE SEQUENCE [LARGE SCALE GENOMIC DNA]</scope>
    <source>
        <strain evidence="1 2">NCTC12993</strain>
    </source>
</reference>
<evidence type="ECO:0000313" key="1">
    <source>
        <dbReference type="EMBL" id="VFS58925.1"/>
    </source>
</evidence>
<evidence type="ECO:0000313" key="2">
    <source>
        <dbReference type="Proteomes" id="UP000401081"/>
    </source>
</evidence>
<dbReference type="AlphaFoldDB" id="A0A485ADU3"/>
<keyword evidence="2" id="KW-1185">Reference proteome</keyword>
<accession>A0A485ADU3</accession>
<dbReference type="EMBL" id="CAADJD010000013">
    <property type="protein sequence ID" value="VFS58925.1"/>
    <property type="molecule type" value="Genomic_DNA"/>
</dbReference>
<organism evidence="1 2">
    <name type="scientific">Kluyvera cryocrescens</name>
    <name type="common">Kluyvera citrophila</name>
    <dbReference type="NCBI Taxonomy" id="580"/>
    <lineage>
        <taxon>Bacteria</taxon>
        <taxon>Pseudomonadati</taxon>
        <taxon>Pseudomonadota</taxon>
        <taxon>Gammaproteobacteria</taxon>
        <taxon>Enterobacterales</taxon>
        <taxon>Enterobacteriaceae</taxon>
        <taxon>Kluyvera</taxon>
    </lineage>
</organism>
<proteinExistence type="predicted"/>
<name>A0A485ADU3_KLUCR</name>